<accession>A0A0V0IEA8</accession>
<reference evidence="1" key="1">
    <citation type="submission" date="2015-12" db="EMBL/GenBank/DDBJ databases">
        <title>Gene expression during late stages of embryo sac development: a critical building block for successful pollen-pistil interactions.</title>
        <authorList>
            <person name="Liu Y."/>
            <person name="Joly V."/>
            <person name="Sabar M."/>
            <person name="Matton D.P."/>
        </authorList>
    </citation>
    <scope>NUCLEOTIDE SEQUENCE</scope>
</reference>
<organism evidence="1">
    <name type="scientific">Solanum chacoense</name>
    <name type="common">Chaco potato</name>
    <dbReference type="NCBI Taxonomy" id="4108"/>
    <lineage>
        <taxon>Eukaryota</taxon>
        <taxon>Viridiplantae</taxon>
        <taxon>Streptophyta</taxon>
        <taxon>Embryophyta</taxon>
        <taxon>Tracheophyta</taxon>
        <taxon>Spermatophyta</taxon>
        <taxon>Magnoliopsida</taxon>
        <taxon>eudicotyledons</taxon>
        <taxon>Gunneridae</taxon>
        <taxon>Pentapetalae</taxon>
        <taxon>asterids</taxon>
        <taxon>lamiids</taxon>
        <taxon>Solanales</taxon>
        <taxon>Solanaceae</taxon>
        <taxon>Solanoideae</taxon>
        <taxon>Solaneae</taxon>
        <taxon>Solanum</taxon>
    </lineage>
</organism>
<sequence length="65" mass="7981">MDRYRNIKIIYIYINYAVYLPYRHPNRTEPFVRLLFPQSCERKTSVSPQYHFSGCMMNFRARTNL</sequence>
<dbReference type="EMBL" id="GEDG01008065">
    <property type="protein sequence ID" value="JAP30441.1"/>
    <property type="molecule type" value="Transcribed_RNA"/>
</dbReference>
<proteinExistence type="predicted"/>
<protein>
    <submittedName>
        <fullName evidence="1">Putative ovule protein</fullName>
    </submittedName>
</protein>
<evidence type="ECO:0000313" key="1">
    <source>
        <dbReference type="EMBL" id="JAP30441.1"/>
    </source>
</evidence>
<dbReference type="AlphaFoldDB" id="A0A0V0IEA8"/>
<name>A0A0V0IEA8_SOLCH</name>